<accession>A0A0F9H269</accession>
<organism evidence="1">
    <name type="scientific">marine sediment metagenome</name>
    <dbReference type="NCBI Taxonomy" id="412755"/>
    <lineage>
        <taxon>unclassified sequences</taxon>
        <taxon>metagenomes</taxon>
        <taxon>ecological metagenomes</taxon>
    </lineage>
</organism>
<gene>
    <name evidence="1" type="ORF">LCGC14_2115310</name>
</gene>
<proteinExistence type="predicted"/>
<evidence type="ECO:0000313" key="1">
    <source>
        <dbReference type="EMBL" id="KKL69397.1"/>
    </source>
</evidence>
<dbReference type="AlphaFoldDB" id="A0A0F9H269"/>
<protein>
    <submittedName>
        <fullName evidence="1">Uncharacterized protein</fullName>
    </submittedName>
</protein>
<sequence length="48" mass="5620">MSEWIATGDAKPEIGQWVITVDFSEDGGPYNVFTYSKPEYWTYLCTHW</sequence>
<dbReference type="EMBL" id="LAZR01026220">
    <property type="protein sequence ID" value="KKL69397.1"/>
    <property type="molecule type" value="Genomic_DNA"/>
</dbReference>
<name>A0A0F9H269_9ZZZZ</name>
<comment type="caution">
    <text evidence="1">The sequence shown here is derived from an EMBL/GenBank/DDBJ whole genome shotgun (WGS) entry which is preliminary data.</text>
</comment>
<feature type="non-terminal residue" evidence="1">
    <location>
        <position position="48"/>
    </location>
</feature>
<reference evidence="1" key="1">
    <citation type="journal article" date="2015" name="Nature">
        <title>Complex archaea that bridge the gap between prokaryotes and eukaryotes.</title>
        <authorList>
            <person name="Spang A."/>
            <person name="Saw J.H."/>
            <person name="Jorgensen S.L."/>
            <person name="Zaremba-Niedzwiedzka K."/>
            <person name="Martijn J."/>
            <person name="Lind A.E."/>
            <person name="van Eijk R."/>
            <person name="Schleper C."/>
            <person name="Guy L."/>
            <person name="Ettema T.J."/>
        </authorList>
    </citation>
    <scope>NUCLEOTIDE SEQUENCE</scope>
</reference>